<dbReference type="InterPro" id="IPR042340">
    <property type="entry name" value="FCER1G"/>
</dbReference>
<evidence type="ECO:0000256" key="4">
    <source>
        <dbReference type="ARBA" id="ARBA00022859"/>
    </source>
</evidence>
<feature type="transmembrane region" description="Helical" evidence="8">
    <location>
        <begin position="30"/>
        <end position="50"/>
    </location>
</feature>
<dbReference type="Pfam" id="PF11628">
    <property type="entry name" value="TCR_zetazeta"/>
    <property type="match status" value="1"/>
</dbReference>
<dbReference type="PANTHER" id="PTHR16803">
    <property type="entry name" value="HIGH AFFINITY IMMUNOGLOBULIN EPSILON RECEPTOR GAMMA-SUBUNIT"/>
    <property type="match status" value="1"/>
</dbReference>
<evidence type="ECO:0000256" key="6">
    <source>
        <dbReference type="ARBA" id="ARBA00023170"/>
    </source>
</evidence>
<dbReference type="Proteomes" id="UP000694420">
    <property type="component" value="Unplaced"/>
</dbReference>
<reference evidence="9" key="2">
    <citation type="submission" date="2025-09" db="UniProtKB">
        <authorList>
            <consortium name="Ensembl"/>
        </authorList>
    </citation>
    <scope>IDENTIFICATION</scope>
</reference>
<comment type="subcellular location">
    <subcellularLocation>
        <location evidence="1">Cell membrane</location>
        <topology evidence="1">Single-pass type I membrane protein</topology>
    </subcellularLocation>
</comment>
<keyword evidence="3" id="KW-0597">Phosphoprotein</keyword>
<keyword evidence="8" id="KW-0472">Membrane</keyword>
<accession>A0A8C7EAH8</accession>
<feature type="region of interest" description="Disordered" evidence="7">
    <location>
        <begin position="77"/>
        <end position="100"/>
    </location>
</feature>
<evidence type="ECO:0000313" key="9">
    <source>
        <dbReference type="Ensembl" id="ENSNPEP00000005883.1"/>
    </source>
</evidence>
<dbReference type="GO" id="GO:0032998">
    <property type="term" value="C:Fc-epsilon receptor I complex"/>
    <property type="evidence" value="ECO:0007669"/>
    <property type="project" value="InterPro"/>
</dbReference>
<keyword evidence="8" id="KW-0812">Transmembrane</keyword>
<dbReference type="AlphaFoldDB" id="A0A8C7EAH8"/>
<keyword evidence="10" id="KW-1185">Reference proteome</keyword>
<proteinExistence type="predicted"/>
<evidence type="ECO:0000256" key="5">
    <source>
        <dbReference type="ARBA" id="ARBA00023157"/>
    </source>
</evidence>
<feature type="compositionally biased region" description="Basic residues" evidence="7">
    <location>
        <begin position="90"/>
        <end position="100"/>
    </location>
</feature>
<keyword evidence="8" id="KW-1133">Transmembrane helix</keyword>
<keyword evidence="4" id="KW-0391">Immunity</keyword>
<evidence type="ECO:0000313" key="10">
    <source>
        <dbReference type="Proteomes" id="UP000694420"/>
    </source>
</evidence>
<sequence length="100" mass="11179">WVPSVLFLRGSHVLRVVPPPEALMEPEICYVLDAILFLYGIVLTGLYCHLKVSGRRPVHGPGRIHIIADGMEAPSLHRASGGRSVQVREHPRRGITRRLQ</sequence>
<keyword evidence="5" id="KW-1015">Disulfide bond</keyword>
<keyword evidence="6" id="KW-0675">Receptor</keyword>
<organism evidence="9 10">
    <name type="scientific">Nothoprocta perdicaria</name>
    <name type="common">Chilean tinamou</name>
    <name type="synonym">Crypturus perdicarius</name>
    <dbReference type="NCBI Taxonomy" id="30464"/>
    <lineage>
        <taxon>Eukaryota</taxon>
        <taxon>Metazoa</taxon>
        <taxon>Chordata</taxon>
        <taxon>Craniata</taxon>
        <taxon>Vertebrata</taxon>
        <taxon>Euteleostomi</taxon>
        <taxon>Archelosauria</taxon>
        <taxon>Archosauria</taxon>
        <taxon>Dinosauria</taxon>
        <taxon>Saurischia</taxon>
        <taxon>Theropoda</taxon>
        <taxon>Coelurosauria</taxon>
        <taxon>Aves</taxon>
        <taxon>Palaeognathae</taxon>
        <taxon>Tinamiformes</taxon>
        <taxon>Tinamidae</taxon>
        <taxon>Nothoprocta</taxon>
    </lineage>
</organism>
<dbReference type="GO" id="GO:0002376">
    <property type="term" value="P:immune system process"/>
    <property type="evidence" value="ECO:0007669"/>
    <property type="project" value="UniProtKB-KW"/>
</dbReference>
<dbReference type="GO" id="GO:0019767">
    <property type="term" value="F:IgE receptor activity"/>
    <property type="evidence" value="ECO:0007669"/>
    <property type="project" value="InterPro"/>
</dbReference>
<dbReference type="InterPro" id="IPR021663">
    <property type="entry name" value="CD3_zeta/IgE_Fc_rcpt_gamma"/>
</dbReference>
<evidence type="ECO:0000256" key="8">
    <source>
        <dbReference type="SAM" id="Phobius"/>
    </source>
</evidence>
<protein>
    <submittedName>
        <fullName evidence="9">Uncharacterized protein</fullName>
    </submittedName>
</protein>
<name>A0A8C7EAH8_NOTPE</name>
<dbReference type="Ensembl" id="ENSNPET00000006029.1">
    <property type="protein sequence ID" value="ENSNPEP00000005883.1"/>
    <property type="gene ID" value="ENSNPEG00000004441.1"/>
</dbReference>
<dbReference type="PANTHER" id="PTHR16803:SF0">
    <property type="entry name" value="HIGH AFFINITY IMMUNOGLOBULIN EPSILON RECEPTOR SUBUNIT GAMMA"/>
    <property type="match status" value="1"/>
</dbReference>
<evidence type="ECO:0000256" key="2">
    <source>
        <dbReference type="ARBA" id="ARBA00022475"/>
    </source>
</evidence>
<evidence type="ECO:0000256" key="1">
    <source>
        <dbReference type="ARBA" id="ARBA00004251"/>
    </source>
</evidence>
<keyword evidence="2" id="KW-1003">Cell membrane</keyword>
<evidence type="ECO:0000256" key="7">
    <source>
        <dbReference type="SAM" id="MobiDB-lite"/>
    </source>
</evidence>
<evidence type="ECO:0000256" key="3">
    <source>
        <dbReference type="ARBA" id="ARBA00022553"/>
    </source>
</evidence>
<reference evidence="9" key="1">
    <citation type="submission" date="2025-08" db="UniProtKB">
        <authorList>
            <consortium name="Ensembl"/>
        </authorList>
    </citation>
    <scope>IDENTIFICATION</scope>
</reference>